<dbReference type="InterPro" id="IPR017871">
    <property type="entry name" value="ABC_transporter-like_CS"/>
</dbReference>
<dbReference type="InterPro" id="IPR003593">
    <property type="entry name" value="AAA+_ATPase"/>
</dbReference>
<dbReference type="Proteomes" id="UP001202328">
    <property type="component" value="Unassembled WGS sequence"/>
</dbReference>
<keyword evidence="7 9" id="KW-1133">Transmembrane helix</keyword>
<protein>
    <recommendedName>
        <fullName evidence="10">ABC transporter domain-containing protein</fullName>
    </recommendedName>
</protein>
<evidence type="ECO:0000256" key="2">
    <source>
        <dbReference type="ARBA" id="ARBA00005814"/>
    </source>
</evidence>
<comment type="subcellular location">
    <subcellularLocation>
        <location evidence="1">Membrane</location>
        <topology evidence="1">Multi-pass membrane protein</topology>
    </subcellularLocation>
</comment>
<evidence type="ECO:0000256" key="5">
    <source>
        <dbReference type="ARBA" id="ARBA00022741"/>
    </source>
</evidence>
<reference evidence="11" key="1">
    <citation type="submission" date="2022-04" db="EMBL/GenBank/DDBJ databases">
        <title>A functionally conserved STORR gene fusion in Papaver species that diverged 16.8 million years ago.</title>
        <authorList>
            <person name="Catania T."/>
        </authorList>
    </citation>
    <scope>NUCLEOTIDE SEQUENCE</scope>
    <source>
        <strain evidence="11">S-188037</strain>
    </source>
</reference>
<gene>
    <name evidence="11" type="ORF">MKW98_025293</name>
</gene>
<evidence type="ECO:0000313" key="11">
    <source>
        <dbReference type="EMBL" id="KAI3955115.1"/>
    </source>
</evidence>
<dbReference type="GO" id="GO:0016887">
    <property type="term" value="F:ATP hydrolysis activity"/>
    <property type="evidence" value="ECO:0007669"/>
    <property type="project" value="InterPro"/>
</dbReference>
<dbReference type="InterPro" id="IPR027417">
    <property type="entry name" value="P-loop_NTPase"/>
</dbReference>
<dbReference type="GO" id="GO:0005886">
    <property type="term" value="C:plasma membrane"/>
    <property type="evidence" value="ECO:0007669"/>
    <property type="project" value="TreeGrafter"/>
</dbReference>
<dbReference type="InterPro" id="IPR003439">
    <property type="entry name" value="ABC_transporter-like_ATP-bd"/>
</dbReference>
<keyword evidence="8 9" id="KW-0472">Membrane</keyword>
<dbReference type="GO" id="GO:0140359">
    <property type="term" value="F:ABC-type transporter activity"/>
    <property type="evidence" value="ECO:0007669"/>
    <property type="project" value="InterPro"/>
</dbReference>
<feature type="transmembrane region" description="Helical" evidence="9">
    <location>
        <begin position="492"/>
        <end position="514"/>
    </location>
</feature>
<evidence type="ECO:0000256" key="9">
    <source>
        <dbReference type="SAM" id="Phobius"/>
    </source>
</evidence>
<keyword evidence="4 9" id="KW-0812">Transmembrane</keyword>
<sequence length="627" mass="69954">MINGDDQTQSAKHESNSAAMDIIKKSNRPVALKFQDVCYDIKLKYGAGGKGPVEKTILKGITGSVQPGEMLALLGPSGSGKTTLLSALGGRLGGHLTGNITYNGKSFTNSINRNTGFVTQDDKFHVHLTVTETLVFTALLRLPKTLSKEEKIKHAEEVITQLGLTKCKNTIMGGPFLRGVSGGERKRVSIGQEILINPSLLFLDEPTSGLDSTSAQQVVTLLWELARGGRTVLMSIHQPSSRLYYMFNKILVLSEGNPLYFGKGEETMDYFAGIGYSPSVTMNPADFLLDLANGVHMDEMDMSKRKEVKQQLVSAYKINLDDKVKRDISQEREEGHLLDYKDRDHPKDDKDFGRWSTSWGQQFWVLLRRDLKQRKNESFSFIKITQILVMSLLCGLLWWKSSTADLQDQIGLLFFYSMMWGLIPLFQALFTFPQEKLMLTKERSSGMYRLSSYFMARSAGDLPMELALPFVFIIITYWMAGLKPTAFHFFKTSIAILYTVLVSHGVGLAIGALVMNLRSATITAGVIVDAFFLVGGYYVRNVPKFIAWLKYISVTYHSYKLLLSSQYKSDEVYACGPNTTCKIESNPTIEKIGLGGEAISYLSLTAMLVVFRTIAYLALIRVGKVSR</sequence>
<evidence type="ECO:0000256" key="8">
    <source>
        <dbReference type="ARBA" id="ARBA00023136"/>
    </source>
</evidence>
<dbReference type="Pfam" id="PF19055">
    <property type="entry name" value="ABC2_membrane_7"/>
    <property type="match status" value="1"/>
</dbReference>
<feature type="transmembrane region" description="Helical" evidence="9">
    <location>
        <begin position="598"/>
        <end position="619"/>
    </location>
</feature>
<comment type="similarity">
    <text evidence="2">Belongs to the ABC transporter superfamily. ABCG family. Eye pigment precursor importer (TC 3.A.1.204) subfamily.</text>
</comment>
<name>A0AAD4TG07_9MAGN</name>
<evidence type="ECO:0000313" key="12">
    <source>
        <dbReference type="Proteomes" id="UP001202328"/>
    </source>
</evidence>
<dbReference type="Pfam" id="PF00005">
    <property type="entry name" value="ABC_tran"/>
    <property type="match status" value="1"/>
</dbReference>
<evidence type="ECO:0000256" key="6">
    <source>
        <dbReference type="ARBA" id="ARBA00022840"/>
    </source>
</evidence>
<evidence type="ECO:0000256" key="3">
    <source>
        <dbReference type="ARBA" id="ARBA00022448"/>
    </source>
</evidence>
<dbReference type="PANTHER" id="PTHR48041">
    <property type="entry name" value="ABC TRANSPORTER G FAMILY MEMBER 28"/>
    <property type="match status" value="1"/>
</dbReference>
<dbReference type="PROSITE" id="PS00211">
    <property type="entry name" value="ABC_TRANSPORTER_1"/>
    <property type="match status" value="1"/>
</dbReference>
<comment type="caution">
    <text evidence="11">The sequence shown here is derived from an EMBL/GenBank/DDBJ whole genome shotgun (WGS) entry which is preliminary data.</text>
</comment>
<dbReference type="SUPFAM" id="SSF52540">
    <property type="entry name" value="P-loop containing nucleoside triphosphate hydrolases"/>
    <property type="match status" value="1"/>
</dbReference>
<dbReference type="InterPro" id="IPR013525">
    <property type="entry name" value="ABC2_TM"/>
</dbReference>
<dbReference type="SMART" id="SM00382">
    <property type="entry name" value="AAA"/>
    <property type="match status" value="1"/>
</dbReference>
<feature type="transmembrane region" description="Helical" evidence="9">
    <location>
        <begin position="411"/>
        <end position="433"/>
    </location>
</feature>
<evidence type="ECO:0000256" key="4">
    <source>
        <dbReference type="ARBA" id="ARBA00022692"/>
    </source>
</evidence>
<dbReference type="Pfam" id="PF01061">
    <property type="entry name" value="ABC2_membrane"/>
    <property type="match status" value="1"/>
</dbReference>
<dbReference type="AlphaFoldDB" id="A0AAD4TG07"/>
<dbReference type="Gene3D" id="3.40.50.300">
    <property type="entry name" value="P-loop containing nucleotide triphosphate hydrolases"/>
    <property type="match status" value="1"/>
</dbReference>
<dbReference type="InterPro" id="IPR043926">
    <property type="entry name" value="ABCG_dom"/>
</dbReference>
<keyword evidence="3" id="KW-0813">Transport</keyword>
<dbReference type="FunFam" id="3.40.50.300:FF:000337">
    <property type="entry name" value="ABC transporter G family member 22"/>
    <property type="match status" value="1"/>
</dbReference>
<keyword evidence="12" id="KW-1185">Reference proteome</keyword>
<feature type="transmembrane region" description="Helical" evidence="9">
    <location>
        <begin position="378"/>
        <end position="399"/>
    </location>
</feature>
<evidence type="ECO:0000256" key="7">
    <source>
        <dbReference type="ARBA" id="ARBA00022989"/>
    </source>
</evidence>
<feature type="domain" description="ABC transporter" evidence="10">
    <location>
        <begin position="32"/>
        <end position="280"/>
    </location>
</feature>
<dbReference type="EMBL" id="JAJJMB010001797">
    <property type="protein sequence ID" value="KAI3955115.1"/>
    <property type="molecule type" value="Genomic_DNA"/>
</dbReference>
<dbReference type="GO" id="GO:0005524">
    <property type="term" value="F:ATP binding"/>
    <property type="evidence" value="ECO:0007669"/>
    <property type="project" value="UniProtKB-KW"/>
</dbReference>
<evidence type="ECO:0000256" key="1">
    <source>
        <dbReference type="ARBA" id="ARBA00004141"/>
    </source>
</evidence>
<feature type="transmembrane region" description="Helical" evidence="9">
    <location>
        <begin position="454"/>
        <end position="480"/>
    </location>
</feature>
<keyword evidence="5" id="KW-0547">Nucleotide-binding</keyword>
<dbReference type="CDD" id="cd03213">
    <property type="entry name" value="ABCG_EPDR"/>
    <property type="match status" value="1"/>
</dbReference>
<dbReference type="PANTHER" id="PTHR48041:SF22">
    <property type="entry name" value="ABC TRANSPORTER G FAMILY MEMBER 9"/>
    <property type="match status" value="1"/>
</dbReference>
<feature type="transmembrane region" description="Helical" evidence="9">
    <location>
        <begin position="521"/>
        <end position="539"/>
    </location>
</feature>
<keyword evidence="6" id="KW-0067">ATP-binding</keyword>
<evidence type="ECO:0000259" key="10">
    <source>
        <dbReference type="PROSITE" id="PS50893"/>
    </source>
</evidence>
<proteinExistence type="inferred from homology"/>
<accession>A0AAD4TG07</accession>
<dbReference type="InterPro" id="IPR050352">
    <property type="entry name" value="ABCG_transporters"/>
</dbReference>
<organism evidence="11 12">
    <name type="scientific">Papaver atlanticum</name>
    <dbReference type="NCBI Taxonomy" id="357466"/>
    <lineage>
        <taxon>Eukaryota</taxon>
        <taxon>Viridiplantae</taxon>
        <taxon>Streptophyta</taxon>
        <taxon>Embryophyta</taxon>
        <taxon>Tracheophyta</taxon>
        <taxon>Spermatophyta</taxon>
        <taxon>Magnoliopsida</taxon>
        <taxon>Ranunculales</taxon>
        <taxon>Papaveraceae</taxon>
        <taxon>Papaveroideae</taxon>
        <taxon>Papaver</taxon>
    </lineage>
</organism>
<dbReference type="PROSITE" id="PS50893">
    <property type="entry name" value="ABC_TRANSPORTER_2"/>
    <property type="match status" value="1"/>
</dbReference>